<dbReference type="SUPFAM" id="SSF53300">
    <property type="entry name" value="vWA-like"/>
    <property type="match status" value="1"/>
</dbReference>
<dbReference type="InterPro" id="IPR029062">
    <property type="entry name" value="Class_I_gatase-like"/>
</dbReference>
<feature type="domain" description="VWFA" evidence="2">
    <location>
        <begin position="11"/>
        <end position="178"/>
    </location>
</feature>
<proteinExistence type="predicted"/>
<dbReference type="InterPro" id="IPR036465">
    <property type="entry name" value="vWFA_dom_sf"/>
</dbReference>
<evidence type="ECO:0000259" key="2">
    <source>
        <dbReference type="PROSITE" id="PS50234"/>
    </source>
</evidence>
<protein>
    <submittedName>
        <fullName evidence="3">VWA domain-containing protein</fullName>
    </submittedName>
</protein>
<dbReference type="PROSITE" id="PS50234">
    <property type="entry name" value="VWFA"/>
    <property type="match status" value="1"/>
</dbReference>
<evidence type="ECO:0000313" key="3">
    <source>
        <dbReference type="EMBL" id="QHE61132.1"/>
    </source>
</evidence>
<dbReference type="PANTHER" id="PTHR37947">
    <property type="entry name" value="BLL2462 PROTEIN"/>
    <property type="match status" value="1"/>
</dbReference>
<feature type="region of interest" description="Disordered" evidence="1">
    <location>
        <begin position="474"/>
        <end position="513"/>
    </location>
</feature>
<dbReference type="SMART" id="SM00327">
    <property type="entry name" value="VWA"/>
    <property type="match status" value="1"/>
</dbReference>
<dbReference type="AlphaFoldDB" id="A0A6I6UQR8"/>
<dbReference type="Gene3D" id="3.40.50.410">
    <property type="entry name" value="von Willebrand factor, type A domain"/>
    <property type="match status" value="1"/>
</dbReference>
<reference evidence="3 4" key="1">
    <citation type="submission" date="2019-06" db="EMBL/GenBank/DDBJ databases">
        <title>An operon consisting of a P-type ATPase gene and a transcriptional regular gene given the different cadmium resistance in Bacillus vietamensis 151-6 and Bacillus marisflavi 151-25.</title>
        <authorList>
            <person name="Yu X."/>
        </authorList>
    </citation>
    <scope>NUCLEOTIDE SEQUENCE [LARGE SCALE GENOMIC DNA]</scope>
    <source>
        <strain evidence="3 4">151-6</strain>
    </source>
</reference>
<name>A0A6I6UQR8_9BACI</name>
<dbReference type="Pfam" id="PF00092">
    <property type="entry name" value="VWA"/>
    <property type="match status" value="1"/>
</dbReference>
<accession>A0A6I6UQR8</accession>
<dbReference type="Gene3D" id="3.40.50.880">
    <property type="match status" value="1"/>
</dbReference>
<dbReference type="InterPro" id="IPR002035">
    <property type="entry name" value="VWF_A"/>
</dbReference>
<evidence type="ECO:0000256" key="1">
    <source>
        <dbReference type="SAM" id="MobiDB-lite"/>
    </source>
</evidence>
<sequence>MKGKKELPSLGLVIVLDRSGSMDGQKLALAKEAAARTVSLLRDKDTLGVIAFDDRPWDIVKTKPLTDRKKAEEKIRSISPGGGTEIYSSLQQAYASLENLPLKRKHIILLTDGQSATSGSYQTLVEDGHDKQITLSTVSIGEGADRGLLNDLSQWGKGRFYDVTDASVIPSILTRETVITTRTYIEDQPFYPRITSSDWSTQFKDGVPQMNAYIATSLKGTARMEMESGKNDPVLATWRYGLGRSFAFTSDTSGKWTGDFARWQEWPAFLNELVTRSFPDLRSNPFSIDVKEENENTRLKLSSSEGDISPLEVTVLSEDGKMIPATTRIKAPGDYEVIFEEHLSPGLYNMNIAKRGKDGESTFQTGFSVPYSKEYSFKGGYQSLDTIVEETRGRKTSSVKGAFRDLHEPSFTERSIQTILITAGFLLFFCEIFIRRFGVGPIIMVVDLIKPRRTSQEMKEETIEQLGRKVNKERWNDERKGTDRRPTLEVTKEDRESAKKVKREKKTAEPEVNGDDVRLKRLLEAKKRREK</sequence>
<dbReference type="SUPFAM" id="SSF52317">
    <property type="entry name" value="Class I glutamine amidotransferase-like"/>
    <property type="match status" value="1"/>
</dbReference>
<organism evidence="3 4">
    <name type="scientific">Rossellomorea vietnamensis</name>
    <dbReference type="NCBI Taxonomy" id="218284"/>
    <lineage>
        <taxon>Bacteria</taxon>
        <taxon>Bacillati</taxon>
        <taxon>Bacillota</taxon>
        <taxon>Bacilli</taxon>
        <taxon>Bacillales</taxon>
        <taxon>Bacillaceae</taxon>
        <taxon>Rossellomorea</taxon>
    </lineage>
</organism>
<dbReference type="EMBL" id="CP047394">
    <property type="protein sequence ID" value="QHE61132.1"/>
    <property type="molecule type" value="Genomic_DNA"/>
</dbReference>
<evidence type="ECO:0000313" key="4">
    <source>
        <dbReference type="Proteomes" id="UP000465062"/>
    </source>
</evidence>
<dbReference type="PANTHER" id="PTHR37947:SF2">
    <property type="entry name" value="VON WILLEBRAND FACTOR TYPE A"/>
    <property type="match status" value="1"/>
</dbReference>
<dbReference type="KEGG" id="bvq:FHE72_08925"/>
<gene>
    <name evidence="3" type="ORF">FHE72_08925</name>
</gene>
<feature type="compositionally biased region" description="Basic and acidic residues" evidence="1">
    <location>
        <begin position="474"/>
        <end position="499"/>
    </location>
</feature>
<dbReference type="RefSeq" id="WP_159361816.1">
    <property type="nucleotide sequence ID" value="NZ_CP047394.1"/>
</dbReference>
<dbReference type="Proteomes" id="UP000465062">
    <property type="component" value="Chromosome"/>
</dbReference>